<feature type="transmembrane region" description="Helical" evidence="7">
    <location>
        <begin position="336"/>
        <end position="358"/>
    </location>
</feature>
<dbReference type="PANTHER" id="PTHR21716:SF4">
    <property type="entry name" value="TRANSMEMBRANE PROTEIN 245"/>
    <property type="match status" value="1"/>
</dbReference>
<protein>
    <submittedName>
        <fullName evidence="8">DgyrCDS3698</fullName>
    </submittedName>
</protein>
<dbReference type="OrthoDB" id="5970161at2759"/>
<comment type="subcellular location">
    <subcellularLocation>
        <location evidence="1">Membrane</location>
        <topology evidence="1">Multi-pass membrane protein</topology>
    </subcellularLocation>
</comment>
<evidence type="ECO:0000256" key="2">
    <source>
        <dbReference type="ARBA" id="ARBA00009773"/>
    </source>
</evidence>
<dbReference type="EMBL" id="CAJFCJ010000005">
    <property type="protein sequence ID" value="CAD5114647.1"/>
    <property type="molecule type" value="Genomic_DNA"/>
</dbReference>
<feature type="transmembrane region" description="Helical" evidence="7">
    <location>
        <begin position="130"/>
        <end position="149"/>
    </location>
</feature>
<accession>A0A7I8VEP3</accession>
<feature type="transmembrane region" description="Helical" evidence="7">
    <location>
        <begin position="31"/>
        <end position="55"/>
    </location>
</feature>
<name>A0A7I8VEP3_9ANNE</name>
<dbReference type="PANTHER" id="PTHR21716">
    <property type="entry name" value="TRANSMEMBRANE PROTEIN"/>
    <property type="match status" value="1"/>
</dbReference>
<evidence type="ECO:0000256" key="5">
    <source>
        <dbReference type="ARBA" id="ARBA00023136"/>
    </source>
</evidence>
<feature type="transmembrane region" description="Helical" evidence="7">
    <location>
        <begin position="605"/>
        <end position="632"/>
    </location>
</feature>
<proteinExistence type="inferred from homology"/>
<feature type="region of interest" description="Disordered" evidence="6">
    <location>
        <begin position="205"/>
        <end position="226"/>
    </location>
</feature>
<feature type="transmembrane region" description="Helical" evidence="7">
    <location>
        <begin position="703"/>
        <end position="723"/>
    </location>
</feature>
<comment type="caution">
    <text evidence="8">The sequence shown here is derived from an EMBL/GenBank/DDBJ whole genome shotgun (WGS) entry which is preliminary data.</text>
</comment>
<feature type="transmembrane region" description="Helical" evidence="7">
    <location>
        <begin position="652"/>
        <end position="669"/>
    </location>
</feature>
<sequence length="752" mass="84703">MAASPSAYLRSPFENVLHILPQGHDKALKQAFYNTGATLFIAIVLAVCLAVYYILQFFIKPLLWALLCGSFLYPFKKTLYDIVGKWLKGMKISGTPILVGTTLVPFQVWSLVACYVFVILFFWSEETRFVLKKLSIPIWIIMIFHLASASGTIRMSLPLIIIIASLMLIGFVTEIRTSSTGSSDDEHDGFDLTKTLSSIGILPEPKETEQSTDNTDSSDKVKPKKKKKQKKLSDKFFIYLLYAIVVVQIWNNFWFLIQLGPIIVIPVLAKRAGKQLTSWKIFRKQLADFAVYLTEKVRGDSRLDLIAPRPIRGIWKLLLKGDSKLITVFENGLDKLLSLVIIFMLFFAIVLTSVFIIAQVHRESVHLVTVTSNVLNKSMNSDISDWIPQNENMQKALDSVLDKGYHYGRQWIKLKISDSLSDADAESKKRIQNQFLAIWDKLYHNWLYRNATDSIPVSQQKRPQYYRSFSMDFSISQLWNITGNIADLNLDIVGFLKENMHVFTSVLESVYLVLKGNVNLVITILTATLSMLLGGGTAILNFLLSLVVFVTTLFYLLASSDDTYKPLQWISAISLSNLEQAISEAISSVFQASLKMMMFYGLYTWLTHTFFKINIVFIPAALAATFGAVPFIGTYWAALPAVLELWLVHNDWISAVILATIHVLPTYIVDTTIYAEIKGGHPYLTGLAIAGGVYWLGLEGAIFGPMILCCLIVTTNVYTSILAEEAPETTKKRLSKANLERLIRTRSEDLSN</sequence>
<evidence type="ECO:0000256" key="6">
    <source>
        <dbReference type="SAM" id="MobiDB-lite"/>
    </source>
</evidence>
<keyword evidence="5 7" id="KW-0472">Membrane</keyword>
<dbReference type="InterPro" id="IPR002549">
    <property type="entry name" value="AI-2E-like"/>
</dbReference>
<keyword evidence="3 7" id="KW-0812">Transmembrane</keyword>
<gene>
    <name evidence="8" type="ORF">DGYR_LOCUS3474</name>
</gene>
<keyword evidence="9" id="KW-1185">Reference proteome</keyword>
<comment type="similarity">
    <text evidence="2">Belongs to the autoinducer-2 exporter (AI-2E) (TC 2.A.86) family.</text>
</comment>
<dbReference type="Pfam" id="PF01594">
    <property type="entry name" value="AI-2E_transport"/>
    <property type="match status" value="1"/>
</dbReference>
<evidence type="ECO:0000256" key="7">
    <source>
        <dbReference type="SAM" id="Phobius"/>
    </source>
</evidence>
<feature type="transmembrane region" description="Helical" evidence="7">
    <location>
        <begin position="539"/>
        <end position="558"/>
    </location>
</feature>
<dbReference type="AlphaFoldDB" id="A0A7I8VEP3"/>
<evidence type="ECO:0000256" key="1">
    <source>
        <dbReference type="ARBA" id="ARBA00004141"/>
    </source>
</evidence>
<feature type="transmembrane region" description="Helical" evidence="7">
    <location>
        <begin position="155"/>
        <end position="173"/>
    </location>
</feature>
<feature type="transmembrane region" description="Helical" evidence="7">
    <location>
        <begin position="103"/>
        <end position="123"/>
    </location>
</feature>
<feature type="transmembrane region" description="Helical" evidence="7">
    <location>
        <begin position="62"/>
        <end position="83"/>
    </location>
</feature>
<evidence type="ECO:0000313" key="9">
    <source>
        <dbReference type="Proteomes" id="UP000549394"/>
    </source>
</evidence>
<dbReference type="Proteomes" id="UP000549394">
    <property type="component" value="Unassembled WGS sequence"/>
</dbReference>
<feature type="transmembrane region" description="Helical" evidence="7">
    <location>
        <begin position="236"/>
        <end position="257"/>
    </location>
</feature>
<evidence type="ECO:0000256" key="3">
    <source>
        <dbReference type="ARBA" id="ARBA00022692"/>
    </source>
</evidence>
<evidence type="ECO:0000256" key="4">
    <source>
        <dbReference type="ARBA" id="ARBA00022989"/>
    </source>
</evidence>
<feature type="transmembrane region" description="Helical" evidence="7">
    <location>
        <begin position="510"/>
        <end position="533"/>
    </location>
</feature>
<dbReference type="GO" id="GO:0016020">
    <property type="term" value="C:membrane"/>
    <property type="evidence" value="ECO:0007669"/>
    <property type="project" value="UniProtKB-SubCell"/>
</dbReference>
<keyword evidence="4 7" id="KW-1133">Transmembrane helix</keyword>
<reference evidence="8 9" key="1">
    <citation type="submission" date="2020-08" db="EMBL/GenBank/DDBJ databases">
        <authorList>
            <person name="Hejnol A."/>
        </authorList>
    </citation>
    <scope>NUCLEOTIDE SEQUENCE [LARGE SCALE GENOMIC DNA]</scope>
</reference>
<evidence type="ECO:0000313" key="8">
    <source>
        <dbReference type="EMBL" id="CAD5114647.1"/>
    </source>
</evidence>
<organism evidence="8 9">
    <name type="scientific">Dimorphilus gyrociliatus</name>
    <dbReference type="NCBI Taxonomy" id="2664684"/>
    <lineage>
        <taxon>Eukaryota</taxon>
        <taxon>Metazoa</taxon>
        <taxon>Spiralia</taxon>
        <taxon>Lophotrochozoa</taxon>
        <taxon>Annelida</taxon>
        <taxon>Polychaeta</taxon>
        <taxon>Polychaeta incertae sedis</taxon>
        <taxon>Dinophilidae</taxon>
        <taxon>Dimorphilus</taxon>
    </lineage>
</organism>